<keyword evidence="2" id="KW-1185">Reference proteome</keyword>
<dbReference type="EMBL" id="CP031124">
    <property type="protein sequence ID" value="AXF84900.1"/>
    <property type="molecule type" value="Genomic_DNA"/>
</dbReference>
<sequence length="229" mass="26164">MHAHIYLDESGDLGWQLENGSSRFLTLAAIIIPAHQHHHLERIVRGIYKNRKRPLNNELKSVELSSIERKAFVEALIKLQSKCLDTQFKAITVNKEKVNIAFQNNPNGLYNYMTKLLLLEVMSRCRTIDFLPDARSIKTSYKHSLHQYLEQMLLEKASLNNLGTPAMLNTSPYDSKSSLGIQAADILASLCWAKHEHNNLTIDALTSCQHKKLFFCSPPEIQFNENIAY</sequence>
<organism evidence="1 2">
    <name type="scientific">Ephemeroptericola cinctiostellae</name>
    <dbReference type="NCBI Taxonomy" id="2268024"/>
    <lineage>
        <taxon>Bacteria</taxon>
        <taxon>Pseudomonadati</taxon>
        <taxon>Pseudomonadota</taxon>
        <taxon>Betaproteobacteria</taxon>
        <taxon>Burkholderiales</taxon>
        <taxon>Burkholderiaceae</taxon>
        <taxon>Ephemeroptericola</taxon>
    </lineage>
</organism>
<dbReference type="RefSeq" id="WP_114562153.1">
    <property type="nucleotide sequence ID" value="NZ_CP031124.1"/>
</dbReference>
<dbReference type="InterPro" id="IPR024524">
    <property type="entry name" value="DUF3800"/>
</dbReference>
<dbReference type="Proteomes" id="UP000252182">
    <property type="component" value="Chromosome"/>
</dbReference>
<name>A0A345D962_9BURK</name>
<evidence type="ECO:0000313" key="2">
    <source>
        <dbReference type="Proteomes" id="UP000252182"/>
    </source>
</evidence>
<accession>A0A345D962</accession>
<proteinExistence type="predicted"/>
<reference evidence="2" key="1">
    <citation type="submission" date="2018-07" db="EMBL/GenBank/DDBJ databases">
        <authorList>
            <person name="Kim H."/>
        </authorList>
    </citation>
    <scope>NUCLEOTIDE SEQUENCE [LARGE SCALE GENOMIC DNA]</scope>
    <source>
        <strain evidence="2">F02</strain>
    </source>
</reference>
<dbReference type="OrthoDB" id="6914078at2"/>
<dbReference type="KEGG" id="hyf:DTO96_100611"/>
<protein>
    <recommendedName>
        <fullName evidence="3">DUF3800 domain-containing protein</fullName>
    </recommendedName>
</protein>
<dbReference type="Pfam" id="PF12686">
    <property type="entry name" value="DUF3800"/>
    <property type="match status" value="1"/>
</dbReference>
<evidence type="ECO:0000313" key="1">
    <source>
        <dbReference type="EMBL" id="AXF84900.1"/>
    </source>
</evidence>
<evidence type="ECO:0008006" key="3">
    <source>
        <dbReference type="Google" id="ProtNLM"/>
    </source>
</evidence>
<dbReference type="AlphaFoldDB" id="A0A345D962"/>
<gene>
    <name evidence="1" type="ORF">DTO96_100611</name>
</gene>